<name>A0A2C9JFR7_BIOGL</name>
<dbReference type="STRING" id="6526.A0A2C9JFR7"/>
<dbReference type="EnsemblMetazoa" id="BGLB001872-RB">
    <property type="protein sequence ID" value="BGLB001872-PB"/>
    <property type="gene ID" value="BGLB001872"/>
</dbReference>
<dbReference type="RefSeq" id="XP_013063266.2">
    <property type="nucleotide sequence ID" value="XM_013207812.2"/>
</dbReference>
<dbReference type="Pfam" id="PF00106">
    <property type="entry name" value="adh_short"/>
    <property type="match status" value="1"/>
</dbReference>
<protein>
    <submittedName>
        <fullName evidence="2">Uncharacterized protein</fullName>
    </submittedName>
</protein>
<dbReference type="OrthoDB" id="2102561at2759"/>
<dbReference type="GO" id="GO:0016491">
    <property type="term" value="F:oxidoreductase activity"/>
    <property type="evidence" value="ECO:0007669"/>
    <property type="project" value="TreeGrafter"/>
</dbReference>
<keyword evidence="1" id="KW-0812">Transmembrane</keyword>
<organism evidence="2 3">
    <name type="scientific">Biomphalaria glabrata</name>
    <name type="common">Bloodfluke planorb</name>
    <name type="synonym">Freshwater snail</name>
    <dbReference type="NCBI Taxonomy" id="6526"/>
    <lineage>
        <taxon>Eukaryota</taxon>
        <taxon>Metazoa</taxon>
        <taxon>Spiralia</taxon>
        <taxon>Lophotrochozoa</taxon>
        <taxon>Mollusca</taxon>
        <taxon>Gastropoda</taxon>
        <taxon>Heterobranchia</taxon>
        <taxon>Euthyneura</taxon>
        <taxon>Panpulmonata</taxon>
        <taxon>Hygrophila</taxon>
        <taxon>Lymnaeoidea</taxon>
        <taxon>Planorbidae</taxon>
        <taxon>Biomphalaria</taxon>
    </lineage>
</organism>
<dbReference type="RefSeq" id="XP_013063195.2">
    <property type="nucleotide sequence ID" value="XM_013207741.2"/>
</dbReference>
<dbReference type="PANTHER" id="PTHR43313:SF36">
    <property type="entry name" value="D-BETA-HYDROXYBUTYRATE DEHYDROGENASE, MITOCHONDRIAL"/>
    <property type="match status" value="1"/>
</dbReference>
<evidence type="ECO:0000313" key="3">
    <source>
        <dbReference type="Proteomes" id="UP000076420"/>
    </source>
</evidence>
<dbReference type="InterPro" id="IPR036291">
    <property type="entry name" value="NAD(P)-bd_dom_sf"/>
</dbReference>
<dbReference type="VEuPathDB" id="VectorBase:BGLB001872"/>
<dbReference type="PANTHER" id="PTHR43313">
    <property type="entry name" value="SHORT-CHAIN DEHYDROGENASE/REDUCTASE FAMILY 9C"/>
    <property type="match status" value="1"/>
</dbReference>
<dbReference type="VEuPathDB" id="VectorBase:BGLAX_035712"/>
<dbReference type="AlphaFoldDB" id="A0A2C9JFR7"/>
<dbReference type="InterPro" id="IPR002347">
    <property type="entry name" value="SDR_fam"/>
</dbReference>
<evidence type="ECO:0000256" key="1">
    <source>
        <dbReference type="SAM" id="Phobius"/>
    </source>
</evidence>
<reference evidence="2" key="1">
    <citation type="submission" date="2020-05" db="UniProtKB">
        <authorList>
            <consortium name="EnsemblMetazoa"/>
        </authorList>
    </citation>
    <scope>IDENTIFICATION</scope>
    <source>
        <strain evidence="2">BB02</strain>
    </source>
</reference>
<proteinExistence type="predicted"/>
<dbReference type="GO" id="GO:0008202">
    <property type="term" value="P:steroid metabolic process"/>
    <property type="evidence" value="ECO:0007669"/>
    <property type="project" value="TreeGrafter"/>
</dbReference>
<keyword evidence="1" id="KW-1133">Transmembrane helix</keyword>
<gene>
    <name evidence="2" type="primary">106052341</name>
</gene>
<accession>A0A2C9JFR7</accession>
<dbReference type="KEGG" id="bgt:106052341"/>
<dbReference type="Proteomes" id="UP000076420">
    <property type="component" value="Unassembled WGS sequence"/>
</dbReference>
<sequence>MDVVRNFQSMSAKQFMGVQLFELVYLLTLAFLPFVLAIPVVTYVVLTLASTVLFIAFLRKCLYRRVRAEGKVVFITGCDSGLGNACAHRLDSLGFTVVAACYDEKSDGARRLREDCSSRLYVETLDIANENSVMKCVSKVKSLCGSKGLWALINNAGTVKFGDVELTPLESYREVMDVNILGTIRVTQACLPLIRTSKGRIITLTGIQGLMATPGFSAFSISKFGLEAFNESLRFEMKQFKVKVITVRPGNFSGATAMLNKAGLEKIKKSLDEVKTKASLEVRTAYGDSYTDQQYTQLTHLSKSSANNCSNVIDTLESAVSSTNPSPSYLVDGGNQLLDLGNVLIRLRPYLPTNLYEGLIQKYFGC</sequence>
<dbReference type="Gene3D" id="3.40.50.720">
    <property type="entry name" value="NAD(P)-binding Rossmann-like Domain"/>
    <property type="match status" value="1"/>
</dbReference>
<feature type="transmembrane region" description="Helical" evidence="1">
    <location>
        <begin position="15"/>
        <end position="34"/>
    </location>
</feature>
<keyword evidence="1" id="KW-0472">Membrane</keyword>
<dbReference type="SUPFAM" id="SSF51735">
    <property type="entry name" value="NAD(P)-binding Rossmann-fold domains"/>
    <property type="match status" value="1"/>
</dbReference>
<dbReference type="PRINTS" id="PR00081">
    <property type="entry name" value="GDHRDH"/>
</dbReference>
<evidence type="ECO:0000313" key="2">
    <source>
        <dbReference type="EnsemblMetazoa" id="BGLB001872-PB"/>
    </source>
</evidence>
<dbReference type="EnsemblMetazoa" id="BGLB001872-RC">
    <property type="protein sequence ID" value="BGLB001872-PC"/>
    <property type="gene ID" value="BGLB001872"/>
</dbReference>